<protein>
    <recommendedName>
        <fullName evidence="1">SUF system FeS cluster assembly SufBD core domain-containing protein</fullName>
    </recommendedName>
</protein>
<dbReference type="Proteomes" id="UP000176377">
    <property type="component" value="Unassembled WGS sequence"/>
</dbReference>
<gene>
    <name evidence="2" type="ORF">A2765_03105</name>
</gene>
<dbReference type="GO" id="GO:0016226">
    <property type="term" value="P:iron-sulfur cluster assembly"/>
    <property type="evidence" value="ECO:0007669"/>
    <property type="project" value="InterPro"/>
</dbReference>
<dbReference type="PANTHER" id="PTHR43575">
    <property type="entry name" value="PROTEIN ABCI7, CHLOROPLASTIC"/>
    <property type="match status" value="1"/>
</dbReference>
<sequence length="198" mass="22190">MAKTTKKSGGAPMTFHDISTDRARRYIVATPGLHVFFLKNRCGDIEFVLTRSDTEARIFGIHDAGSTTRCELTITQRHHAPRTTSQVLIRSILRDHTRFSFRGLIRIDDGAHDADARLVNNNLLLSPHAMADTRPQLEIIPDDVICTHAATTGPVGDEQLFFLRSRGLTRARATQLLVEGFTRDVYAMLHSLNIHPHV</sequence>
<dbReference type="PANTHER" id="PTHR43575:SF1">
    <property type="entry name" value="PROTEIN ABCI7, CHLOROPLASTIC"/>
    <property type="match status" value="1"/>
</dbReference>
<dbReference type="SUPFAM" id="SSF101960">
    <property type="entry name" value="Stabilizer of iron transporter SufD"/>
    <property type="match status" value="1"/>
</dbReference>
<name>A0A1F6DFH8_9BACT</name>
<feature type="domain" description="SUF system FeS cluster assembly SufBD core" evidence="1">
    <location>
        <begin position="44"/>
        <end position="181"/>
    </location>
</feature>
<dbReference type="Pfam" id="PF01458">
    <property type="entry name" value="SUFBD_core"/>
    <property type="match status" value="1"/>
</dbReference>
<proteinExistence type="predicted"/>
<dbReference type="EMBL" id="MFLA01000014">
    <property type="protein sequence ID" value="OGG60077.1"/>
    <property type="molecule type" value="Genomic_DNA"/>
</dbReference>
<comment type="caution">
    <text evidence="2">The sequence shown here is derived from an EMBL/GenBank/DDBJ whole genome shotgun (WGS) entry which is preliminary data.</text>
</comment>
<evidence type="ECO:0000259" key="1">
    <source>
        <dbReference type="Pfam" id="PF01458"/>
    </source>
</evidence>
<evidence type="ECO:0000313" key="2">
    <source>
        <dbReference type="EMBL" id="OGG60077.1"/>
    </source>
</evidence>
<dbReference type="InterPro" id="IPR000825">
    <property type="entry name" value="SUF_FeS_clus_asmbl_SufBD_core"/>
</dbReference>
<dbReference type="InterPro" id="IPR055346">
    <property type="entry name" value="Fe-S_cluster_assembly_SufBD"/>
</dbReference>
<evidence type="ECO:0000313" key="3">
    <source>
        <dbReference type="Proteomes" id="UP000176377"/>
    </source>
</evidence>
<organism evidence="2 3">
    <name type="scientific">Candidatus Kaiserbacteria bacterium RIFCSPHIGHO2_01_FULL_56_24</name>
    <dbReference type="NCBI Taxonomy" id="1798487"/>
    <lineage>
        <taxon>Bacteria</taxon>
        <taxon>Candidatus Kaiseribacteriota</taxon>
    </lineage>
</organism>
<dbReference type="InterPro" id="IPR037284">
    <property type="entry name" value="SUF_FeS_clus_asmbl_SufBD_sf"/>
</dbReference>
<accession>A0A1F6DFH8</accession>
<reference evidence="2 3" key="1">
    <citation type="journal article" date="2016" name="Nat. Commun.">
        <title>Thousands of microbial genomes shed light on interconnected biogeochemical processes in an aquifer system.</title>
        <authorList>
            <person name="Anantharaman K."/>
            <person name="Brown C.T."/>
            <person name="Hug L.A."/>
            <person name="Sharon I."/>
            <person name="Castelle C.J."/>
            <person name="Probst A.J."/>
            <person name="Thomas B.C."/>
            <person name="Singh A."/>
            <person name="Wilkins M.J."/>
            <person name="Karaoz U."/>
            <person name="Brodie E.L."/>
            <person name="Williams K.H."/>
            <person name="Hubbard S.S."/>
            <person name="Banfield J.F."/>
        </authorList>
    </citation>
    <scope>NUCLEOTIDE SEQUENCE [LARGE SCALE GENOMIC DNA]</scope>
</reference>
<dbReference type="AlphaFoldDB" id="A0A1F6DFH8"/>